<proteinExistence type="predicted"/>
<sequence length="115" mass="12332">MEAKNLNILGLNDTGSQSGIKTTREQPESSNLFTHAFLEGCRSGDDTGQRLPDDGWPRQIKTNSPVNEGPTGSGTTAPGSVAQIGERGRVESYSNLSADLVPHKRETQNSPLDTH</sequence>
<feature type="compositionally biased region" description="Low complexity" evidence="1">
    <location>
        <begin position="69"/>
        <end position="80"/>
    </location>
</feature>
<accession>A0A382MNH7</accession>
<organism evidence="2">
    <name type="scientific">marine metagenome</name>
    <dbReference type="NCBI Taxonomy" id="408172"/>
    <lineage>
        <taxon>unclassified sequences</taxon>
        <taxon>metagenomes</taxon>
        <taxon>ecological metagenomes</taxon>
    </lineage>
</organism>
<evidence type="ECO:0000313" key="2">
    <source>
        <dbReference type="EMBL" id="SVC50028.1"/>
    </source>
</evidence>
<evidence type="ECO:0000256" key="1">
    <source>
        <dbReference type="SAM" id="MobiDB-lite"/>
    </source>
</evidence>
<gene>
    <name evidence="2" type="ORF">METZ01_LOCUS302882</name>
</gene>
<reference evidence="2" key="1">
    <citation type="submission" date="2018-05" db="EMBL/GenBank/DDBJ databases">
        <authorList>
            <person name="Lanie J.A."/>
            <person name="Ng W.-L."/>
            <person name="Kazmierczak K.M."/>
            <person name="Andrzejewski T.M."/>
            <person name="Davidsen T.M."/>
            <person name="Wayne K.J."/>
            <person name="Tettelin H."/>
            <person name="Glass J.I."/>
            <person name="Rusch D."/>
            <person name="Podicherti R."/>
            <person name="Tsui H.-C.T."/>
            <person name="Winkler M.E."/>
        </authorList>
    </citation>
    <scope>NUCLEOTIDE SEQUENCE</scope>
</reference>
<protein>
    <submittedName>
        <fullName evidence="2">Uncharacterized protein</fullName>
    </submittedName>
</protein>
<feature type="region of interest" description="Disordered" evidence="1">
    <location>
        <begin position="1"/>
        <end position="115"/>
    </location>
</feature>
<feature type="compositionally biased region" description="Basic and acidic residues" evidence="1">
    <location>
        <begin position="42"/>
        <end position="56"/>
    </location>
</feature>
<name>A0A382MNH7_9ZZZZ</name>
<dbReference type="AlphaFoldDB" id="A0A382MNH7"/>
<dbReference type="EMBL" id="UINC01094631">
    <property type="protein sequence ID" value="SVC50028.1"/>
    <property type="molecule type" value="Genomic_DNA"/>
</dbReference>